<dbReference type="OrthoDB" id="10069167at2759"/>
<dbReference type="AlphaFoldDB" id="A0A0D8XHK2"/>
<evidence type="ECO:0000256" key="4">
    <source>
        <dbReference type="PROSITE-ProRule" id="PRU00125"/>
    </source>
</evidence>
<dbReference type="PROSITE" id="PS50023">
    <property type="entry name" value="LIM_DOMAIN_2"/>
    <property type="match status" value="1"/>
</dbReference>
<accession>A0A0D8XHK2</accession>
<dbReference type="EMBL" id="KN716500">
    <property type="protein sequence ID" value="KJH44098.1"/>
    <property type="molecule type" value="Genomic_DNA"/>
</dbReference>
<dbReference type="InterPro" id="IPR001781">
    <property type="entry name" value="Znf_LIM"/>
</dbReference>
<evidence type="ECO:0000259" key="5">
    <source>
        <dbReference type="PROSITE" id="PS50023"/>
    </source>
</evidence>
<keyword evidence="3 4" id="KW-0440">LIM domain</keyword>
<name>A0A0D8XHK2_DICVI</name>
<evidence type="ECO:0000313" key="7">
    <source>
        <dbReference type="Proteomes" id="UP000053766"/>
    </source>
</evidence>
<dbReference type="Proteomes" id="UP000053766">
    <property type="component" value="Unassembled WGS sequence"/>
</dbReference>
<dbReference type="PANTHER" id="PTHR24211:SF20">
    <property type="entry name" value="PROTEIN ESPINAS-RELATED"/>
    <property type="match status" value="1"/>
</dbReference>
<sequence length="111" mass="12735">MAEICDSGACKSPPTSFICQEVFDEGEICVLATRTESIFHPGCFQCYECATLLVDLIYFSYEGKIFCGRHHAEQFKPRCARCDESFFFFDQFVKKVLTRTLVHNGKIELKL</sequence>
<dbReference type="GO" id="GO:0046872">
    <property type="term" value="F:metal ion binding"/>
    <property type="evidence" value="ECO:0007669"/>
    <property type="project" value="UniProtKB-KW"/>
</dbReference>
<protein>
    <submittedName>
        <fullName evidence="6">LIM domain protein</fullName>
    </submittedName>
</protein>
<dbReference type="InterPro" id="IPR047120">
    <property type="entry name" value="Pk/Esn/Tes"/>
</dbReference>
<keyword evidence="7" id="KW-1185">Reference proteome</keyword>
<dbReference type="STRING" id="29172.A0A0D8XHK2"/>
<evidence type="ECO:0000313" key="6">
    <source>
        <dbReference type="EMBL" id="KJH44098.1"/>
    </source>
</evidence>
<feature type="domain" description="LIM zinc-binding" evidence="5">
    <location>
        <begin position="14"/>
        <end position="77"/>
    </location>
</feature>
<keyword evidence="1 4" id="KW-0479">Metal-binding</keyword>
<dbReference type="SUPFAM" id="SSF57716">
    <property type="entry name" value="Glucocorticoid receptor-like (DNA-binding domain)"/>
    <property type="match status" value="1"/>
</dbReference>
<dbReference type="Pfam" id="PF00412">
    <property type="entry name" value="LIM"/>
    <property type="match status" value="1"/>
</dbReference>
<evidence type="ECO:0000256" key="2">
    <source>
        <dbReference type="ARBA" id="ARBA00022833"/>
    </source>
</evidence>
<evidence type="ECO:0000256" key="3">
    <source>
        <dbReference type="ARBA" id="ARBA00023038"/>
    </source>
</evidence>
<gene>
    <name evidence="6" type="ORF">DICVIV_09878</name>
</gene>
<evidence type="ECO:0000256" key="1">
    <source>
        <dbReference type="ARBA" id="ARBA00022723"/>
    </source>
</evidence>
<proteinExistence type="predicted"/>
<reference evidence="6 7" key="1">
    <citation type="submission" date="2013-11" db="EMBL/GenBank/DDBJ databases">
        <title>Draft genome of the bovine lungworm Dictyocaulus viviparus.</title>
        <authorList>
            <person name="Mitreva M."/>
        </authorList>
    </citation>
    <scope>NUCLEOTIDE SEQUENCE [LARGE SCALE GENOMIC DNA]</scope>
    <source>
        <strain evidence="6 7">HannoverDv2000</strain>
    </source>
</reference>
<organism evidence="6 7">
    <name type="scientific">Dictyocaulus viviparus</name>
    <name type="common">Bovine lungworm</name>
    <dbReference type="NCBI Taxonomy" id="29172"/>
    <lineage>
        <taxon>Eukaryota</taxon>
        <taxon>Metazoa</taxon>
        <taxon>Ecdysozoa</taxon>
        <taxon>Nematoda</taxon>
        <taxon>Chromadorea</taxon>
        <taxon>Rhabditida</taxon>
        <taxon>Rhabditina</taxon>
        <taxon>Rhabditomorpha</taxon>
        <taxon>Strongyloidea</taxon>
        <taxon>Metastrongylidae</taxon>
        <taxon>Dictyocaulus</taxon>
    </lineage>
</organism>
<keyword evidence="2 4" id="KW-0862">Zinc</keyword>
<dbReference type="PANTHER" id="PTHR24211">
    <property type="entry name" value="LIM DOMAIN-CONTAINING PROTEIN"/>
    <property type="match status" value="1"/>
</dbReference>
<dbReference type="SMART" id="SM00132">
    <property type="entry name" value="LIM"/>
    <property type="match status" value="1"/>
</dbReference>
<dbReference type="Gene3D" id="2.10.110.10">
    <property type="entry name" value="Cysteine Rich Protein"/>
    <property type="match status" value="1"/>
</dbReference>
<reference evidence="7" key="2">
    <citation type="journal article" date="2016" name="Sci. Rep.">
        <title>Dictyocaulus viviparus genome, variome and transcriptome elucidate lungworm biology and support future intervention.</title>
        <authorList>
            <person name="McNulty S.N."/>
            <person name="Strube C."/>
            <person name="Rosa B.A."/>
            <person name="Martin J.C."/>
            <person name="Tyagi R."/>
            <person name="Choi Y.J."/>
            <person name="Wang Q."/>
            <person name="Hallsworth Pepin K."/>
            <person name="Zhang X."/>
            <person name="Ozersky P."/>
            <person name="Wilson R.K."/>
            <person name="Sternberg P.W."/>
            <person name="Gasser R.B."/>
            <person name="Mitreva M."/>
        </authorList>
    </citation>
    <scope>NUCLEOTIDE SEQUENCE [LARGE SCALE GENOMIC DNA]</scope>
    <source>
        <strain evidence="7">HannoverDv2000</strain>
    </source>
</reference>